<keyword evidence="3" id="KW-1185">Reference proteome</keyword>
<dbReference type="OrthoDB" id="5293819at2"/>
<dbReference type="SUPFAM" id="SSF54593">
    <property type="entry name" value="Glyoxalase/Bleomycin resistance protein/Dihydroxybiphenyl dioxygenase"/>
    <property type="match status" value="1"/>
</dbReference>
<dbReference type="Pfam" id="PF06983">
    <property type="entry name" value="3-dmu-9_3-mt"/>
    <property type="match status" value="1"/>
</dbReference>
<dbReference type="AlphaFoldDB" id="A0A370WW66"/>
<dbReference type="EMBL" id="QRBF01000010">
    <property type="protein sequence ID" value="RDS80340.1"/>
    <property type="molecule type" value="Genomic_DNA"/>
</dbReference>
<sequence>MSVRFQRISPFLWFNDQAEEAADFYVSVFENSRILTTTRYDKETAKAAGRPEGSVMTVAFELDGQAFAALNGGPAFTFNPALSLVVNCRNQDEIDHYWNSLSKGGDPRAQQCGWLQDRYGLSWQVVPVRLFDLLNSGDASKARNAMQAVLAMKKIDIAALEKTAA</sequence>
<comment type="caution">
    <text evidence="2">The sequence shown here is derived from an EMBL/GenBank/DDBJ whole genome shotgun (WGS) entry which is preliminary data.</text>
</comment>
<dbReference type="InterPro" id="IPR009725">
    <property type="entry name" value="3_dmu_93_MTrfase"/>
</dbReference>
<accession>A0A370WW66</accession>
<feature type="domain" description="PhnB-like" evidence="1">
    <location>
        <begin position="6"/>
        <end position="126"/>
    </location>
</feature>
<dbReference type="InterPro" id="IPR028973">
    <property type="entry name" value="PhnB-like"/>
</dbReference>
<dbReference type="CDD" id="cd06588">
    <property type="entry name" value="PhnB_like"/>
    <property type="match status" value="1"/>
</dbReference>
<reference evidence="2 3" key="1">
    <citation type="submission" date="2018-07" db="EMBL/GenBank/DDBJ databases">
        <title>Dyella monticola sp. nov. and Dyella psychrodurans sp. nov. isolated from monsoon evergreen broad-leaved forest soil of Dinghu Mountain, China.</title>
        <authorList>
            <person name="Gao Z."/>
            <person name="Qiu L."/>
        </authorList>
    </citation>
    <scope>NUCLEOTIDE SEQUENCE [LARGE SCALE GENOMIC DNA]</scope>
    <source>
        <strain evidence="2 3">4MSK11</strain>
    </source>
</reference>
<evidence type="ECO:0000313" key="2">
    <source>
        <dbReference type="EMBL" id="RDS80340.1"/>
    </source>
</evidence>
<dbReference type="PANTHER" id="PTHR33990:SF2">
    <property type="entry name" value="PHNB-LIKE DOMAIN-CONTAINING PROTEIN"/>
    <property type="match status" value="1"/>
</dbReference>
<dbReference type="Proteomes" id="UP000255334">
    <property type="component" value="Unassembled WGS sequence"/>
</dbReference>
<gene>
    <name evidence="2" type="ORF">DWU99_19665</name>
</gene>
<evidence type="ECO:0000259" key="1">
    <source>
        <dbReference type="Pfam" id="PF06983"/>
    </source>
</evidence>
<name>A0A370WW66_9GAMM</name>
<dbReference type="PANTHER" id="PTHR33990">
    <property type="entry name" value="PROTEIN YJDN-RELATED"/>
    <property type="match status" value="1"/>
</dbReference>
<dbReference type="Gene3D" id="3.10.180.10">
    <property type="entry name" value="2,3-Dihydroxybiphenyl 1,2-Dioxygenase, domain 1"/>
    <property type="match status" value="1"/>
</dbReference>
<dbReference type="PIRSF" id="PIRSF021700">
    <property type="entry name" value="3_dmu_93_MTrfase"/>
    <property type="match status" value="1"/>
</dbReference>
<evidence type="ECO:0000313" key="3">
    <source>
        <dbReference type="Proteomes" id="UP000255334"/>
    </source>
</evidence>
<dbReference type="RefSeq" id="WP_115479795.1">
    <property type="nucleotide sequence ID" value="NZ_QRBF01000010.1"/>
</dbReference>
<protein>
    <submittedName>
        <fullName evidence="2">VOC family protein</fullName>
    </submittedName>
</protein>
<dbReference type="InterPro" id="IPR029068">
    <property type="entry name" value="Glyas_Bleomycin-R_OHBP_Dase"/>
</dbReference>
<proteinExistence type="predicted"/>
<organism evidence="2 3">
    <name type="scientific">Dyella psychrodurans</name>
    <dbReference type="NCBI Taxonomy" id="1927960"/>
    <lineage>
        <taxon>Bacteria</taxon>
        <taxon>Pseudomonadati</taxon>
        <taxon>Pseudomonadota</taxon>
        <taxon>Gammaproteobacteria</taxon>
        <taxon>Lysobacterales</taxon>
        <taxon>Rhodanobacteraceae</taxon>
        <taxon>Dyella</taxon>
    </lineage>
</organism>